<name>A0A7C4AHT1_9BACT</name>
<dbReference type="PROSITE" id="PS00018">
    <property type="entry name" value="EF_HAND_1"/>
    <property type="match status" value="1"/>
</dbReference>
<keyword evidence="1" id="KW-0732">Signal</keyword>
<dbReference type="Gene3D" id="1.10.238.10">
    <property type="entry name" value="EF-hand"/>
    <property type="match status" value="1"/>
</dbReference>
<feature type="domain" description="EF-hand" evidence="2">
    <location>
        <begin position="59"/>
        <end position="78"/>
    </location>
</feature>
<dbReference type="Pfam" id="PF13202">
    <property type="entry name" value="EF-hand_5"/>
    <property type="match status" value="1"/>
</dbReference>
<feature type="signal peptide" evidence="1">
    <location>
        <begin position="1"/>
        <end position="22"/>
    </location>
</feature>
<evidence type="ECO:0000256" key="1">
    <source>
        <dbReference type="SAM" id="SignalP"/>
    </source>
</evidence>
<accession>A0A7C4AHT1</accession>
<organism evidence="3">
    <name type="scientific">Fundidesulfovibrio putealis</name>
    <dbReference type="NCBI Taxonomy" id="270496"/>
    <lineage>
        <taxon>Bacteria</taxon>
        <taxon>Pseudomonadati</taxon>
        <taxon>Thermodesulfobacteriota</taxon>
        <taxon>Desulfovibrionia</taxon>
        <taxon>Desulfovibrionales</taxon>
        <taxon>Desulfovibrionaceae</taxon>
        <taxon>Fundidesulfovibrio</taxon>
    </lineage>
</organism>
<evidence type="ECO:0000259" key="2">
    <source>
        <dbReference type="Pfam" id="PF13202"/>
    </source>
</evidence>
<dbReference type="AlphaFoldDB" id="A0A7C4AHT1"/>
<proteinExistence type="predicted"/>
<feature type="chain" id="PRO_5027639404" evidence="1">
    <location>
        <begin position="23"/>
        <end position="86"/>
    </location>
</feature>
<sequence length="86" mass="9527">MMRLITATAVILAILAAPMAVAAQEEDPRGFDLIDSQGKGYVTLVEYLAAMPDQAKAMEEFQIMDSNHDGMVTKEEFLVVKPVRRK</sequence>
<gene>
    <name evidence="3" type="ORF">ENR59_09155</name>
</gene>
<dbReference type="GO" id="GO:0005509">
    <property type="term" value="F:calcium ion binding"/>
    <property type="evidence" value="ECO:0007669"/>
    <property type="project" value="InterPro"/>
</dbReference>
<dbReference type="EMBL" id="DSRP01000635">
    <property type="protein sequence ID" value="HGG93100.1"/>
    <property type="molecule type" value="Genomic_DNA"/>
</dbReference>
<dbReference type="InterPro" id="IPR011992">
    <property type="entry name" value="EF-hand-dom_pair"/>
</dbReference>
<protein>
    <submittedName>
        <fullName evidence="3">EF-hand domain-containing protein</fullName>
    </submittedName>
</protein>
<dbReference type="SUPFAM" id="SSF47473">
    <property type="entry name" value="EF-hand"/>
    <property type="match status" value="1"/>
</dbReference>
<reference evidence="3" key="1">
    <citation type="journal article" date="2020" name="mSystems">
        <title>Genome- and Community-Level Interaction Insights into Carbon Utilization and Element Cycling Functions of Hydrothermarchaeota in Hydrothermal Sediment.</title>
        <authorList>
            <person name="Zhou Z."/>
            <person name="Liu Y."/>
            <person name="Xu W."/>
            <person name="Pan J."/>
            <person name="Luo Z.H."/>
            <person name="Li M."/>
        </authorList>
    </citation>
    <scope>NUCLEOTIDE SEQUENCE [LARGE SCALE GENOMIC DNA]</scope>
    <source>
        <strain evidence="3">SpSt-413</strain>
    </source>
</reference>
<dbReference type="InterPro" id="IPR002048">
    <property type="entry name" value="EF_hand_dom"/>
</dbReference>
<dbReference type="InterPro" id="IPR018247">
    <property type="entry name" value="EF_Hand_1_Ca_BS"/>
</dbReference>
<evidence type="ECO:0000313" key="3">
    <source>
        <dbReference type="EMBL" id="HGG93100.1"/>
    </source>
</evidence>
<comment type="caution">
    <text evidence="3">The sequence shown here is derived from an EMBL/GenBank/DDBJ whole genome shotgun (WGS) entry which is preliminary data.</text>
</comment>